<reference evidence="1 2" key="1">
    <citation type="submission" date="2014-11" db="EMBL/GenBank/DDBJ databases">
        <authorList>
            <person name="Wibberg Daniel"/>
        </authorList>
    </citation>
    <scope>NUCLEOTIDE SEQUENCE [LARGE SCALE GENOMIC DNA]</scope>
    <source>
        <strain evidence="1">Rhizoctonia solani AG1-IB 7/3/14</strain>
    </source>
</reference>
<organism evidence="1 2">
    <name type="scientific">Thanatephorus cucumeris (strain AG1-IB / isolate 7/3/14)</name>
    <name type="common">Lettuce bottom rot fungus</name>
    <name type="synonym">Rhizoctonia solani</name>
    <dbReference type="NCBI Taxonomy" id="1108050"/>
    <lineage>
        <taxon>Eukaryota</taxon>
        <taxon>Fungi</taxon>
        <taxon>Dikarya</taxon>
        <taxon>Basidiomycota</taxon>
        <taxon>Agaricomycotina</taxon>
        <taxon>Agaricomycetes</taxon>
        <taxon>Cantharellales</taxon>
        <taxon>Ceratobasidiaceae</taxon>
        <taxon>Rhizoctonia</taxon>
        <taxon>Rhizoctonia solani AG-1</taxon>
    </lineage>
</organism>
<keyword evidence="2" id="KW-1185">Reference proteome</keyword>
<evidence type="ECO:0000313" key="1">
    <source>
        <dbReference type="EMBL" id="CEL57193.1"/>
    </source>
</evidence>
<dbReference type="CDD" id="cd00161">
    <property type="entry name" value="beta-trefoil_Ricin-like"/>
    <property type="match status" value="1"/>
</dbReference>
<name>A0A0B7FLW0_THACB</name>
<proteinExistence type="predicted"/>
<sequence length="176" mass="19516">MLLLVVFQSTVVLGKLSDGVYLISQKPLLQVNNTYYYLALSGVNEKAQLHKLKEDSDAQKWEVTNVSKGVTLRNIAFDCYGYVGGLTTVLPIGAPLFCSPAGTSSPQVFLPEENADKSYRIKNFEGSKPSLFYLMHTVPLDLTFGSKDVYGNITFVPLATSFATNFRFEQLEKRGN</sequence>
<dbReference type="Proteomes" id="UP000059188">
    <property type="component" value="Unassembled WGS sequence"/>
</dbReference>
<gene>
    <name evidence="1" type="ORF">RSOLAG1IB_08426</name>
</gene>
<dbReference type="AlphaFoldDB" id="A0A0B7FLW0"/>
<dbReference type="OrthoDB" id="10337268at2759"/>
<dbReference type="EMBL" id="LN679127">
    <property type="protein sequence ID" value="CEL57193.1"/>
    <property type="molecule type" value="Genomic_DNA"/>
</dbReference>
<evidence type="ECO:0000313" key="2">
    <source>
        <dbReference type="Proteomes" id="UP000059188"/>
    </source>
</evidence>
<protein>
    <recommendedName>
        <fullName evidence="3">Ricin B lectin domain-containing protein</fullName>
    </recommendedName>
</protein>
<evidence type="ECO:0008006" key="3">
    <source>
        <dbReference type="Google" id="ProtNLM"/>
    </source>
</evidence>
<accession>A0A0B7FLW0</accession>